<accession>L1L0Y6</accession>
<comment type="caution">
    <text evidence="2">The sequence shown here is derived from an EMBL/GenBank/DDBJ whole genome shotgun (WGS) entry which is preliminary data.</text>
</comment>
<proteinExistence type="predicted"/>
<reference evidence="2 3" key="1">
    <citation type="submission" date="2012-11" db="EMBL/GenBank/DDBJ databases">
        <authorList>
            <person name="Huguet-Tapia J.C."/>
            <person name="Durkin A.S."/>
            <person name="Pettis G.S."/>
            <person name="Badger J.H."/>
        </authorList>
    </citation>
    <scope>NUCLEOTIDE SEQUENCE [LARGE SCALE GENOMIC DNA]</scope>
    <source>
        <strain evidence="2 3">91-03</strain>
    </source>
</reference>
<dbReference type="EMBL" id="AEJC01000195">
    <property type="protein sequence ID" value="EKX66741.1"/>
    <property type="molecule type" value="Genomic_DNA"/>
</dbReference>
<name>L1L0Y6_9ACTN</name>
<evidence type="ECO:0000313" key="3">
    <source>
        <dbReference type="Proteomes" id="UP000010411"/>
    </source>
</evidence>
<organism evidence="2 3">
    <name type="scientific">Streptomyces ipomoeae 91-03</name>
    <dbReference type="NCBI Taxonomy" id="698759"/>
    <lineage>
        <taxon>Bacteria</taxon>
        <taxon>Bacillati</taxon>
        <taxon>Actinomycetota</taxon>
        <taxon>Actinomycetes</taxon>
        <taxon>Kitasatosporales</taxon>
        <taxon>Streptomycetaceae</taxon>
        <taxon>Streptomyces</taxon>
    </lineage>
</organism>
<evidence type="ECO:0000313" key="2">
    <source>
        <dbReference type="EMBL" id="EKX66741.1"/>
    </source>
</evidence>
<feature type="region of interest" description="Disordered" evidence="1">
    <location>
        <begin position="1"/>
        <end position="24"/>
    </location>
</feature>
<keyword evidence="3" id="KW-1185">Reference proteome</keyword>
<dbReference type="AlphaFoldDB" id="L1L0Y6"/>
<dbReference type="PATRIC" id="fig|698759.3.peg.2684"/>
<dbReference type="Proteomes" id="UP000010411">
    <property type="component" value="Unassembled WGS sequence"/>
</dbReference>
<gene>
    <name evidence="2" type="ORF">STRIP9103_01835</name>
</gene>
<evidence type="ECO:0000256" key="1">
    <source>
        <dbReference type="SAM" id="MobiDB-lite"/>
    </source>
</evidence>
<protein>
    <submittedName>
        <fullName evidence="2">Uncharacterized protein</fullName>
    </submittedName>
</protein>
<sequence>MWWGRRSEAAAAVSKPGRRPGAEWSRGRRRGLVVRIEHATGQQAGLVQLMVEPKAAPVLTAALRERGWSIRQ</sequence>